<evidence type="ECO:0000313" key="1">
    <source>
        <dbReference type="EMBL" id="CCG55569.1"/>
    </source>
</evidence>
<dbReference type="PATRIC" id="fig|1161918.5.peg.839"/>
<gene>
    <name evidence="1" type="ORF">WESB_0096</name>
</gene>
<dbReference type="Pfam" id="PF08238">
    <property type="entry name" value="Sel1"/>
    <property type="match status" value="2"/>
</dbReference>
<dbReference type="EMBL" id="HE793032">
    <property type="protein sequence ID" value="CCG55569.1"/>
    <property type="molecule type" value="Genomic_DNA"/>
</dbReference>
<name>K0JFW3_BRAPL</name>
<protein>
    <submittedName>
        <fullName evidence="1">TPR domain-containing protein</fullName>
    </submittedName>
</protein>
<dbReference type="HOGENOM" id="CLU_391656_0_0_12"/>
<proteinExistence type="predicted"/>
<dbReference type="AlphaFoldDB" id="K0JFW3"/>
<dbReference type="InterPro" id="IPR006597">
    <property type="entry name" value="Sel1-like"/>
</dbReference>
<dbReference type="SUPFAM" id="SSF48452">
    <property type="entry name" value="TPR-like"/>
    <property type="match status" value="2"/>
</dbReference>
<dbReference type="RefSeq" id="WP_014932101.1">
    <property type="nucleotide sequence ID" value="NC_018604.1"/>
</dbReference>
<dbReference type="Proteomes" id="UP000003759">
    <property type="component" value="Chromosome"/>
</dbReference>
<evidence type="ECO:0000313" key="2">
    <source>
        <dbReference type="Proteomes" id="UP000003759"/>
    </source>
</evidence>
<sequence>MDSLEDINRYINDGDYKRAIEELNLLIYNEPDNAKAFYMRGKFRFIDLQKNKYDYSSANLSLIYSNIEYDLIHSIEIDPNIIDAYRGLMYLNRDIANVDKEREYAQILFEKDNKAYDALLMLANSYLNNGENASDFHQAIGYYDDFIERVDIEESKVARFERGLCYYNLNILIKADYEANELIKDFPFYDEAYFLKAIALAKKGVDSEFYYDALLFLNRAIELNDKNYNAIYERAEWYFSKEDYLNAIKNYDILLETDNKYKLAALLGKSEALHDYIVSGEYHSDTNYIKEAFSLLDKIIKNFSLDKKYMRYKYYRGNLYAYIGEAERAKAEFDDILKNNDDFNEWFYNDILEFYYYNAKTDEDYKHLIKYLDKIKNIRALIYKTFSYYKLKNYKESALSAKEVLGSLDNSYANEEMYHLRYVYAFSLIETKSHDYETIIENLKISLNSTELNKAIIYRKIAKVMIYNIPQKYYYEGIKYLELAINMNDFFAYYIYSKELFYGNILTPSPELAIGMANTSIDLHSTFEPSHIILGRAYELGRGIEKNEDKSFEIYYKSNEIAKMNNYHSSCSKAALAHCYYNGIGVTKNEALALELIKDAVDNYSENCHDYVLLLYAYFALTNKDGFSLEKATSVFDEDITYHNSLSFIMTFKRVYKKLGNSSMVKKLSSIEKETLKNTGEFNLNYLRKYIKNYNEYYPIVFNR</sequence>
<dbReference type="SUPFAM" id="SSF81901">
    <property type="entry name" value="HCP-like"/>
    <property type="match status" value="1"/>
</dbReference>
<reference evidence="1 2" key="1">
    <citation type="journal article" date="2012" name="BMC Genomics">
        <title>Comparative genomics of Brachyspira pilosicoli strains: genome rearrangements, reductions and correlation of genetic compliment with phenotypic diversity.</title>
        <authorList>
            <person name="Mappley L.J."/>
            <person name="Black M.L."/>
            <person name="Abuoun M."/>
            <person name="Darby A.C."/>
            <person name="Woodward M.J."/>
            <person name="Parkhill J."/>
            <person name="Turner A.K."/>
            <person name="Bellgard M.I."/>
            <person name="La T."/>
            <person name="Phillips N.D."/>
            <person name="La Ragione R.M."/>
            <person name="Hampson D.J."/>
        </authorList>
    </citation>
    <scope>NUCLEOTIDE SEQUENCE [LARGE SCALE GENOMIC DNA]</scope>
    <source>
        <strain evidence="1">WesB</strain>
    </source>
</reference>
<dbReference type="OrthoDB" id="334344at2"/>
<dbReference type="InterPro" id="IPR011990">
    <property type="entry name" value="TPR-like_helical_dom_sf"/>
</dbReference>
<dbReference type="SMART" id="SM00671">
    <property type="entry name" value="SEL1"/>
    <property type="match status" value="2"/>
</dbReference>
<accession>K0JFW3</accession>
<dbReference type="KEGG" id="bpw:WESB_0096"/>
<dbReference type="Gene3D" id="1.25.40.10">
    <property type="entry name" value="Tetratricopeptide repeat domain"/>
    <property type="match status" value="3"/>
</dbReference>
<organism evidence="1 2">
    <name type="scientific">Brachyspira pilosicoli WesB</name>
    <dbReference type="NCBI Taxonomy" id="1161918"/>
    <lineage>
        <taxon>Bacteria</taxon>
        <taxon>Pseudomonadati</taxon>
        <taxon>Spirochaetota</taxon>
        <taxon>Spirochaetia</taxon>
        <taxon>Brachyspirales</taxon>
        <taxon>Brachyspiraceae</taxon>
        <taxon>Brachyspira</taxon>
    </lineage>
</organism>